<organism evidence="2">
    <name type="scientific">uncultured bacterium Ad_143_A19</name>
    <dbReference type="NCBI Taxonomy" id="1489305"/>
    <lineage>
        <taxon>Bacteria</taxon>
        <taxon>environmental samples</taxon>
    </lineage>
</organism>
<reference evidence="2" key="1">
    <citation type="submission" date="2014-03" db="EMBL/GenBank/DDBJ databases">
        <title>A sequence of cellulolytic fosmid clone of goat rumen metagenome.</title>
        <authorList>
            <person name="Lee K.-T."/>
            <person name="Kim J.-Y."/>
            <person name="Kim Y.-J."/>
            <person name="Ahn J.-H."/>
            <person name="Park M.-N."/>
            <person name="Kim J.-H."/>
            <person name="Kim T.-H."/>
        </authorList>
    </citation>
    <scope>NUCLEOTIDE SEQUENCE</scope>
</reference>
<name>A0A0B4N121_9BACT</name>
<sequence>MKRNLAALLILGIFCFFSCGEHETKLFNGKNLDGWAFHLAPDSTVPATDVFGVKDGVITIAGQPFGYMITEESFDNYRLHLEWRWPGEPSNSGIFLHAEPIDAVWPRCAEVNLMNGRAGDMIASGGSAFEELTEGRFLRSTKDSAENPAGEWNTAEIVCKGNFIQAYVNGVLMNEAHFDRSEGPIALQSEGGPLEIRNIFITSLED</sequence>
<dbReference type="Gene3D" id="2.60.120.560">
    <property type="entry name" value="Exo-inulinase, domain 1"/>
    <property type="match status" value="1"/>
</dbReference>
<accession>A0A0B4N121</accession>
<evidence type="ECO:0000313" key="2">
    <source>
        <dbReference type="EMBL" id="AIF26152.1"/>
    </source>
</evidence>
<proteinExistence type="predicted"/>
<protein>
    <recommendedName>
        <fullName evidence="1">3-keto-alpha-glucoside-1,2-lyase/3-keto-2-hydroxy-glucal hydratase domain-containing protein</fullName>
    </recommendedName>
</protein>
<dbReference type="AlphaFoldDB" id="A0A0B4N121"/>
<feature type="domain" description="3-keto-alpha-glucoside-1,2-lyase/3-keto-2-hydroxy-glucal hydratase" evidence="1">
    <location>
        <begin position="24"/>
        <end position="201"/>
    </location>
</feature>
<dbReference type="EMBL" id="KJ631397">
    <property type="protein sequence ID" value="AIF26152.1"/>
    <property type="molecule type" value="Genomic_DNA"/>
</dbReference>
<dbReference type="GO" id="GO:0016787">
    <property type="term" value="F:hydrolase activity"/>
    <property type="evidence" value="ECO:0007669"/>
    <property type="project" value="InterPro"/>
</dbReference>
<dbReference type="InterPro" id="IPR010496">
    <property type="entry name" value="AL/BT2_dom"/>
</dbReference>
<evidence type="ECO:0000259" key="1">
    <source>
        <dbReference type="Pfam" id="PF06439"/>
    </source>
</evidence>
<dbReference type="Pfam" id="PF06439">
    <property type="entry name" value="3keto-disac_hyd"/>
    <property type="match status" value="1"/>
</dbReference>